<dbReference type="GeneID" id="8854716"/>
<dbReference type="VEuPathDB" id="AmoebaDB:NAEGRDRAFT_71823"/>
<dbReference type="STRING" id="5762.D2VS60"/>
<dbReference type="Pfam" id="PF00009">
    <property type="entry name" value="GTP_EFTU"/>
    <property type="match status" value="1"/>
</dbReference>
<feature type="chain" id="PRO_5003037799" evidence="4">
    <location>
        <begin position="24"/>
        <end position="337"/>
    </location>
</feature>
<dbReference type="InterPro" id="IPR050100">
    <property type="entry name" value="TRAFAC_GTPase_members"/>
</dbReference>
<reference evidence="7 8" key="1">
    <citation type="journal article" date="2010" name="Cell">
        <title>The genome of Naegleria gruberi illuminates early eukaryotic versatility.</title>
        <authorList>
            <person name="Fritz-Laylin L.K."/>
            <person name="Prochnik S.E."/>
            <person name="Ginger M.L."/>
            <person name="Dacks J.B."/>
            <person name="Carpenter M.L."/>
            <person name="Field M.C."/>
            <person name="Kuo A."/>
            <person name="Paredez A."/>
            <person name="Chapman J."/>
            <person name="Pham J."/>
            <person name="Shu S."/>
            <person name="Neupane R."/>
            <person name="Cipriano M."/>
            <person name="Mancuso J."/>
            <person name="Tu H."/>
            <person name="Salamov A."/>
            <person name="Lindquist E."/>
            <person name="Shapiro H."/>
            <person name="Lucas S."/>
            <person name="Grigoriev I.V."/>
            <person name="Cande W.Z."/>
            <person name="Fulton C."/>
            <person name="Rokhsar D.S."/>
            <person name="Dawson S.C."/>
        </authorList>
    </citation>
    <scope>NUCLEOTIDE SEQUENCE [LARGE SCALE GENOMIC DNA]</scope>
    <source>
        <strain evidence="7 8">NEG-M</strain>
    </source>
</reference>
<dbReference type="Gene3D" id="2.40.30.10">
    <property type="entry name" value="Translation factors"/>
    <property type="match status" value="2"/>
</dbReference>
<accession>D2VS60</accession>
<dbReference type="PANTHER" id="PTHR23115">
    <property type="entry name" value="TRANSLATION FACTOR"/>
    <property type="match status" value="1"/>
</dbReference>
<dbReference type="OrthoDB" id="342024at2759"/>
<keyword evidence="4" id="KW-0732">Signal</keyword>
<evidence type="ECO:0000256" key="4">
    <source>
        <dbReference type="SAM" id="SignalP"/>
    </source>
</evidence>
<keyword evidence="2" id="KW-0547">Nucleotide-binding</keyword>
<dbReference type="GO" id="GO:0005525">
    <property type="term" value="F:GTP binding"/>
    <property type="evidence" value="ECO:0007669"/>
    <property type="project" value="UniProtKB-KW"/>
</dbReference>
<dbReference type="EMBL" id="GG738893">
    <property type="protein sequence ID" value="EFC40285.1"/>
    <property type="molecule type" value="Genomic_DNA"/>
</dbReference>
<gene>
    <name evidence="7" type="ORF">NAEGRDRAFT_71823</name>
</gene>
<evidence type="ECO:0000313" key="8">
    <source>
        <dbReference type="Proteomes" id="UP000006671"/>
    </source>
</evidence>
<dbReference type="Gene3D" id="3.40.50.300">
    <property type="entry name" value="P-loop containing nucleotide triphosphate hydrolases"/>
    <property type="match status" value="1"/>
</dbReference>
<evidence type="ECO:0000313" key="7">
    <source>
        <dbReference type="EMBL" id="EFC40285.1"/>
    </source>
</evidence>
<dbReference type="SUPFAM" id="SSF50465">
    <property type="entry name" value="EF-Tu/eEF-1alpha/eIF2-gamma C-terminal domain"/>
    <property type="match status" value="1"/>
</dbReference>
<dbReference type="SUPFAM" id="SSF52540">
    <property type="entry name" value="P-loop containing nucleoside triphosphate hydrolases"/>
    <property type="match status" value="1"/>
</dbReference>
<name>D2VS60_NAEGR</name>
<evidence type="ECO:0000256" key="3">
    <source>
        <dbReference type="ARBA" id="ARBA00023134"/>
    </source>
</evidence>
<feature type="domain" description="Tr-type G" evidence="5">
    <location>
        <begin position="11"/>
        <end position="100"/>
    </location>
</feature>
<comment type="similarity">
    <text evidence="1">Belongs to the TRAFAC class translation factor GTPase superfamily. Classic translation factor GTPase family. EF-Tu/EF-1A subfamily.</text>
</comment>
<protein>
    <submittedName>
        <fullName evidence="7">Predicted protein</fullName>
    </submittedName>
</protein>
<dbReference type="InterPro" id="IPR054696">
    <property type="entry name" value="GTP-eEF1A_C"/>
</dbReference>
<proteinExistence type="inferred from homology"/>
<feature type="domain" description="GTP-eEF1A C-terminal" evidence="6">
    <location>
        <begin position="227"/>
        <end position="333"/>
    </location>
</feature>
<sequence length="337" mass="38241">MDCLMKAIWLSNICVLVVDVTDGVFERDFNNPIGNIRTHLQMAGAVGLTNLIVCLTKCDLLPESELNSRLEEIKSKLSTFLLWKNVPFIPVSCVKNENIFTPIGDEFSQGKSLESVLKEINIEPRKEWIEKPLMMAILDKYKIAGVGTVVAGKIITGRVQVDQQVYYRDDYSNPLRSIEIAFEPRNEAICGEFCGINIKHVSAREIESHFIVHDQAYLETEKRAVESFRALIKIMNQPKNGIKVGYTFKLYHSVTNQCICKIEDIIATVNPKTNKKIEAYPNKLKKGDFVEVRLRPVISKESKTCYLETFERNETLGRIILMNGKLIIGVGKVLKIN</sequence>
<evidence type="ECO:0000259" key="6">
    <source>
        <dbReference type="Pfam" id="PF22594"/>
    </source>
</evidence>
<dbReference type="KEGG" id="ngr:NAEGRDRAFT_71823"/>
<evidence type="ECO:0000259" key="5">
    <source>
        <dbReference type="Pfam" id="PF00009"/>
    </source>
</evidence>
<dbReference type="RefSeq" id="XP_002673029.1">
    <property type="nucleotide sequence ID" value="XM_002672983.1"/>
</dbReference>
<dbReference type="Proteomes" id="UP000006671">
    <property type="component" value="Unassembled WGS sequence"/>
</dbReference>
<keyword evidence="3" id="KW-0342">GTP-binding</keyword>
<dbReference type="InterPro" id="IPR027417">
    <property type="entry name" value="P-loop_NTPase"/>
</dbReference>
<dbReference type="eggNOG" id="KOG0052">
    <property type="taxonomic scope" value="Eukaryota"/>
</dbReference>
<dbReference type="InParanoid" id="D2VS60"/>
<keyword evidence="8" id="KW-1185">Reference proteome</keyword>
<dbReference type="GO" id="GO:0003924">
    <property type="term" value="F:GTPase activity"/>
    <property type="evidence" value="ECO:0007669"/>
    <property type="project" value="InterPro"/>
</dbReference>
<dbReference type="InterPro" id="IPR000795">
    <property type="entry name" value="T_Tr_GTP-bd_dom"/>
</dbReference>
<dbReference type="Pfam" id="PF22594">
    <property type="entry name" value="GTP-eEF1A_C"/>
    <property type="match status" value="1"/>
</dbReference>
<dbReference type="AlphaFoldDB" id="D2VS60"/>
<organism evidence="8">
    <name type="scientific">Naegleria gruberi</name>
    <name type="common">Amoeba</name>
    <dbReference type="NCBI Taxonomy" id="5762"/>
    <lineage>
        <taxon>Eukaryota</taxon>
        <taxon>Discoba</taxon>
        <taxon>Heterolobosea</taxon>
        <taxon>Tetramitia</taxon>
        <taxon>Eutetramitia</taxon>
        <taxon>Vahlkampfiidae</taxon>
        <taxon>Naegleria</taxon>
    </lineage>
</organism>
<dbReference type="InterPro" id="IPR009000">
    <property type="entry name" value="Transl_B-barrel_sf"/>
</dbReference>
<evidence type="ECO:0000256" key="2">
    <source>
        <dbReference type="ARBA" id="ARBA00022741"/>
    </source>
</evidence>
<dbReference type="InterPro" id="IPR009001">
    <property type="entry name" value="Transl_elong_EF1A/Init_IF2_C"/>
</dbReference>
<feature type="signal peptide" evidence="4">
    <location>
        <begin position="1"/>
        <end position="23"/>
    </location>
</feature>
<dbReference type="SUPFAM" id="SSF50447">
    <property type="entry name" value="Translation proteins"/>
    <property type="match status" value="1"/>
</dbReference>
<evidence type="ECO:0000256" key="1">
    <source>
        <dbReference type="ARBA" id="ARBA00007249"/>
    </source>
</evidence>